<dbReference type="SUPFAM" id="SSF47384">
    <property type="entry name" value="Homodimeric domain of signal transducing histidine kinase"/>
    <property type="match status" value="1"/>
</dbReference>
<evidence type="ECO:0000256" key="8">
    <source>
        <dbReference type="ARBA" id="ARBA00022989"/>
    </source>
</evidence>
<evidence type="ECO:0000256" key="2">
    <source>
        <dbReference type="ARBA" id="ARBA00004370"/>
    </source>
</evidence>
<dbReference type="PANTHER" id="PTHR45436:SF8">
    <property type="entry name" value="HISTIDINE KINASE"/>
    <property type="match status" value="1"/>
</dbReference>
<name>A0A329E087_VIBDI</name>
<dbReference type="Gene3D" id="6.10.340.10">
    <property type="match status" value="1"/>
</dbReference>
<dbReference type="PRINTS" id="PR00344">
    <property type="entry name" value="BCTRLSENSOR"/>
</dbReference>
<gene>
    <name evidence="14" type="ORF">DET48_13822</name>
</gene>
<evidence type="ECO:0000256" key="3">
    <source>
        <dbReference type="ARBA" id="ARBA00012438"/>
    </source>
</evidence>
<dbReference type="EC" id="2.7.13.3" evidence="3"/>
<dbReference type="Proteomes" id="UP000248729">
    <property type="component" value="Unassembled WGS sequence"/>
</dbReference>
<dbReference type="EMBL" id="QLTR01000038">
    <property type="protein sequence ID" value="RAS57087.1"/>
    <property type="molecule type" value="Genomic_DNA"/>
</dbReference>
<dbReference type="InterPro" id="IPR050428">
    <property type="entry name" value="TCS_sensor_his_kinase"/>
</dbReference>
<dbReference type="AlphaFoldDB" id="A0A329E087"/>
<keyword evidence="10 11" id="KW-0472">Membrane</keyword>
<evidence type="ECO:0000256" key="7">
    <source>
        <dbReference type="ARBA" id="ARBA00022777"/>
    </source>
</evidence>
<dbReference type="Pfam" id="PF00512">
    <property type="entry name" value="HisKA"/>
    <property type="match status" value="1"/>
</dbReference>
<keyword evidence="7 14" id="KW-0418">Kinase</keyword>
<evidence type="ECO:0000256" key="10">
    <source>
        <dbReference type="ARBA" id="ARBA00023136"/>
    </source>
</evidence>
<evidence type="ECO:0000256" key="5">
    <source>
        <dbReference type="ARBA" id="ARBA00022679"/>
    </source>
</evidence>
<evidence type="ECO:0000256" key="9">
    <source>
        <dbReference type="ARBA" id="ARBA00023012"/>
    </source>
</evidence>
<evidence type="ECO:0000313" key="15">
    <source>
        <dbReference type="Proteomes" id="UP000248729"/>
    </source>
</evidence>
<feature type="domain" description="Histidine kinase" evidence="12">
    <location>
        <begin position="240"/>
        <end position="454"/>
    </location>
</feature>
<accession>A0A329E087</accession>
<evidence type="ECO:0000256" key="4">
    <source>
        <dbReference type="ARBA" id="ARBA00022553"/>
    </source>
</evidence>
<keyword evidence="4" id="KW-0597">Phosphoprotein</keyword>
<dbReference type="PROSITE" id="PS50885">
    <property type="entry name" value="HAMP"/>
    <property type="match status" value="1"/>
</dbReference>
<protein>
    <recommendedName>
        <fullName evidence="3">histidine kinase</fullName>
        <ecNumber evidence="3">2.7.13.3</ecNumber>
    </recommendedName>
</protein>
<feature type="transmembrane region" description="Helical" evidence="11">
    <location>
        <begin position="153"/>
        <end position="176"/>
    </location>
</feature>
<dbReference type="PANTHER" id="PTHR45436">
    <property type="entry name" value="SENSOR HISTIDINE KINASE YKOH"/>
    <property type="match status" value="1"/>
</dbReference>
<dbReference type="InterPro" id="IPR005467">
    <property type="entry name" value="His_kinase_dom"/>
</dbReference>
<dbReference type="PROSITE" id="PS50109">
    <property type="entry name" value="HIS_KIN"/>
    <property type="match status" value="1"/>
</dbReference>
<keyword evidence="8 11" id="KW-1133">Transmembrane helix</keyword>
<dbReference type="InterPro" id="IPR003661">
    <property type="entry name" value="HisK_dim/P_dom"/>
</dbReference>
<feature type="domain" description="HAMP" evidence="13">
    <location>
        <begin position="178"/>
        <end position="232"/>
    </location>
</feature>
<dbReference type="SUPFAM" id="SSF55874">
    <property type="entry name" value="ATPase domain of HSP90 chaperone/DNA topoisomerase II/histidine kinase"/>
    <property type="match status" value="1"/>
</dbReference>
<dbReference type="SMART" id="SM00304">
    <property type="entry name" value="HAMP"/>
    <property type="match status" value="1"/>
</dbReference>
<keyword evidence="5" id="KW-0808">Transferase</keyword>
<evidence type="ECO:0000259" key="12">
    <source>
        <dbReference type="PROSITE" id="PS50109"/>
    </source>
</evidence>
<dbReference type="GO" id="GO:0005886">
    <property type="term" value="C:plasma membrane"/>
    <property type="evidence" value="ECO:0007669"/>
    <property type="project" value="TreeGrafter"/>
</dbReference>
<dbReference type="Gene3D" id="3.30.565.10">
    <property type="entry name" value="Histidine kinase-like ATPase, C-terminal domain"/>
    <property type="match status" value="1"/>
</dbReference>
<proteinExistence type="predicted"/>
<keyword evidence="9" id="KW-0902">Two-component regulatory system</keyword>
<evidence type="ECO:0000256" key="1">
    <source>
        <dbReference type="ARBA" id="ARBA00000085"/>
    </source>
</evidence>
<evidence type="ECO:0000259" key="13">
    <source>
        <dbReference type="PROSITE" id="PS50885"/>
    </source>
</evidence>
<dbReference type="CDD" id="cd00075">
    <property type="entry name" value="HATPase"/>
    <property type="match status" value="1"/>
</dbReference>
<comment type="caution">
    <text evidence="14">The sequence shown here is derived from an EMBL/GenBank/DDBJ whole genome shotgun (WGS) entry which is preliminary data.</text>
</comment>
<dbReference type="SMART" id="SM00387">
    <property type="entry name" value="HATPase_c"/>
    <property type="match status" value="1"/>
</dbReference>
<evidence type="ECO:0000313" key="14">
    <source>
        <dbReference type="EMBL" id="RAS57087.1"/>
    </source>
</evidence>
<evidence type="ECO:0000256" key="6">
    <source>
        <dbReference type="ARBA" id="ARBA00022692"/>
    </source>
</evidence>
<dbReference type="SMART" id="SM00388">
    <property type="entry name" value="HisKA"/>
    <property type="match status" value="1"/>
</dbReference>
<organism evidence="14 15">
    <name type="scientific">Vibrio diazotrophicus</name>
    <dbReference type="NCBI Taxonomy" id="685"/>
    <lineage>
        <taxon>Bacteria</taxon>
        <taxon>Pseudomonadati</taxon>
        <taxon>Pseudomonadota</taxon>
        <taxon>Gammaproteobacteria</taxon>
        <taxon>Vibrionales</taxon>
        <taxon>Vibrionaceae</taxon>
        <taxon>Vibrio</taxon>
    </lineage>
</organism>
<keyword evidence="6 11" id="KW-0812">Transmembrane</keyword>
<dbReference type="Pfam" id="PF02518">
    <property type="entry name" value="HATPase_c"/>
    <property type="match status" value="1"/>
</dbReference>
<feature type="transmembrane region" description="Helical" evidence="11">
    <location>
        <begin position="12"/>
        <end position="32"/>
    </location>
</feature>
<dbReference type="GO" id="GO:0000155">
    <property type="term" value="F:phosphorelay sensor kinase activity"/>
    <property type="evidence" value="ECO:0007669"/>
    <property type="project" value="InterPro"/>
</dbReference>
<comment type="subcellular location">
    <subcellularLocation>
        <location evidence="2">Membrane</location>
    </subcellularLocation>
</comment>
<reference evidence="14 15" key="1">
    <citation type="submission" date="2018-06" db="EMBL/GenBank/DDBJ databases">
        <title>Freshwater and sediment microbial communities from various areas in North America, analyzing microbe dynamics in response to fracking.</title>
        <authorList>
            <person name="Lamendella R."/>
        </authorList>
    </citation>
    <scope>NUCLEOTIDE SEQUENCE [LARGE SCALE GENOMIC DNA]</scope>
    <source>
        <strain evidence="14 15">99A</strain>
    </source>
</reference>
<comment type="catalytic activity">
    <reaction evidence="1">
        <text>ATP + protein L-histidine = ADP + protein N-phospho-L-histidine.</text>
        <dbReference type="EC" id="2.7.13.3"/>
    </reaction>
</comment>
<dbReference type="RefSeq" id="WP_112404677.1">
    <property type="nucleotide sequence ID" value="NZ_QLTR01000038.1"/>
</dbReference>
<dbReference type="InterPro" id="IPR003594">
    <property type="entry name" value="HATPase_dom"/>
</dbReference>
<dbReference type="InterPro" id="IPR036890">
    <property type="entry name" value="HATPase_C_sf"/>
</dbReference>
<dbReference type="InterPro" id="IPR036097">
    <property type="entry name" value="HisK_dim/P_sf"/>
</dbReference>
<dbReference type="InterPro" id="IPR003660">
    <property type="entry name" value="HAMP_dom"/>
</dbReference>
<sequence>MLRLSSSLRFALIITMSFVVSTWLATYVAVSIQSKELKQRLFQDTEYLARTLANNLSNHGVIALKKQIDDQMSFNQDGSILIRFWDKQSNSVYGTLPLATPFSGPTVINIPYLQSSTENEENDGIYYAYGIDMPNGKIVVARSGRWVTDTQELFSQSLMAGLGCAMVVIAMIAFLLTQKGARRLANIDSVLKLIASGDLSARCQISGASKDELHIVAIRINSTLDKLEGSISNLQQVSMDIAHDLRRPLTRLRLRLEQVLQNNGTNQPIEDEISHSIVELDQLSATFDAILHLAQIESGSQHVVLEPIDISALCYDIYETFEPVFEDSGRRLKLSCSTSIITINANYSLLQQAIVNLLENALRHTPPGSNTLLSLQQETDIISIIVSDDGPGIPKHERENVLKRFYQLDESRTSDSTGLGLSLVSAIIHRHEAELRLLDNEPGLCVQLIFSSSPY</sequence>
<dbReference type="InterPro" id="IPR004358">
    <property type="entry name" value="Sig_transdc_His_kin-like_C"/>
</dbReference>
<evidence type="ECO:0000256" key="11">
    <source>
        <dbReference type="SAM" id="Phobius"/>
    </source>
</evidence>